<dbReference type="SUPFAM" id="SSF51445">
    <property type="entry name" value="(Trans)glycosidases"/>
    <property type="match status" value="1"/>
</dbReference>
<keyword evidence="8" id="KW-0326">Glycosidase</keyword>
<dbReference type="InterPro" id="IPR001000">
    <property type="entry name" value="GH10_dom"/>
</dbReference>
<keyword evidence="6 11" id="KW-0378">Hydrolase</keyword>
<dbReference type="InterPro" id="IPR044846">
    <property type="entry name" value="GH10"/>
</dbReference>
<evidence type="ECO:0000313" key="11">
    <source>
        <dbReference type="EMBL" id="RPB25162.1"/>
    </source>
</evidence>
<dbReference type="OrthoDB" id="3055998at2759"/>
<evidence type="ECO:0000256" key="8">
    <source>
        <dbReference type="ARBA" id="ARBA00023295"/>
    </source>
</evidence>
<dbReference type="GO" id="GO:0045493">
    <property type="term" value="P:xylan catabolic process"/>
    <property type="evidence" value="ECO:0007669"/>
    <property type="project" value="UniProtKB-KW"/>
</dbReference>
<evidence type="ECO:0000256" key="2">
    <source>
        <dbReference type="ARBA" id="ARBA00007495"/>
    </source>
</evidence>
<dbReference type="PROSITE" id="PS51760">
    <property type="entry name" value="GH10_2"/>
    <property type="match status" value="1"/>
</dbReference>
<evidence type="ECO:0000259" key="10">
    <source>
        <dbReference type="PROSITE" id="PS51760"/>
    </source>
</evidence>
<evidence type="ECO:0000256" key="5">
    <source>
        <dbReference type="ARBA" id="ARBA00022729"/>
    </source>
</evidence>
<proteinExistence type="inferred from homology"/>
<dbReference type="PANTHER" id="PTHR31490:SF88">
    <property type="entry name" value="BETA-XYLANASE"/>
    <property type="match status" value="1"/>
</dbReference>
<dbReference type="Gene3D" id="3.20.20.80">
    <property type="entry name" value="Glycosidases"/>
    <property type="match status" value="1"/>
</dbReference>
<dbReference type="STRING" id="1051890.A0A3N4LVD6"/>
<keyword evidence="7" id="KW-0119">Carbohydrate metabolism</keyword>
<feature type="domain" description="GH10" evidence="10">
    <location>
        <begin position="1"/>
        <end position="51"/>
    </location>
</feature>
<dbReference type="Proteomes" id="UP000267821">
    <property type="component" value="Unassembled WGS sequence"/>
</dbReference>
<evidence type="ECO:0000313" key="12">
    <source>
        <dbReference type="Proteomes" id="UP000267821"/>
    </source>
</evidence>
<dbReference type="PANTHER" id="PTHR31490">
    <property type="entry name" value="GLYCOSYL HYDROLASE"/>
    <property type="match status" value="1"/>
</dbReference>
<dbReference type="InParanoid" id="A0A3N4LVD6"/>
<organism evidence="11 12">
    <name type="scientific">Terfezia boudieri ATCC MYA-4762</name>
    <dbReference type="NCBI Taxonomy" id="1051890"/>
    <lineage>
        <taxon>Eukaryota</taxon>
        <taxon>Fungi</taxon>
        <taxon>Dikarya</taxon>
        <taxon>Ascomycota</taxon>
        <taxon>Pezizomycotina</taxon>
        <taxon>Pezizomycetes</taxon>
        <taxon>Pezizales</taxon>
        <taxon>Pezizaceae</taxon>
        <taxon>Terfezia</taxon>
    </lineage>
</organism>
<dbReference type="EC" id="3.2.1.8" evidence="3"/>
<evidence type="ECO:0000256" key="7">
    <source>
        <dbReference type="ARBA" id="ARBA00023277"/>
    </source>
</evidence>
<feature type="non-terminal residue" evidence="11">
    <location>
        <position position="51"/>
    </location>
</feature>
<protein>
    <recommendedName>
        <fullName evidence="3">endo-1,4-beta-xylanase</fullName>
        <ecNumber evidence="3">3.2.1.8</ecNumber>
    </recommendedName>
</protein>
<keyword evidence="5" id="KW-0732">Signal</keyword>
<dbReference type="EMBL" id="ML121539">
    <property type="protein sequence ID" value="RPB25162.1"/>
    <property type="molecule type" value="Genomic_DNA"/>
</dbReference>
<gene>
    <name evidence="11" type="ORF">L211DRAFT_757098</name>
</gene>
<dbReference type="InterPro" id="IPR017853">
    <property type="entry name" value="GH"/>
</dbReference>
<keyword evidence="12" id="KW-1185">Reference proteome</keyword>
<comment type="catalytic activity">
    <reaction evidence="1">
        <text>Endohydrolysis of (1-&gt;4)-beta-D-xylosidic linkages in xylans.</text>
        <dbReference type="EC" id="3.2.1.8"/>
    </reaction>
</comment>
<feature type="non-terminal residue" evidence="11">
    <location>
        <position position="1"/>
    </location>
</feature>
<dbReference type="AlphaFoldDB" id="A0A3N4LVD6"/>
<dbReference type="GO" id="GO:0031176">
    <property type="term" value="F:endo-1,4-beta-xylanase activity"/>
    <property type="evidence" value="ECO:0007669"/>
    <property type="project" value="UniProtKB-EC"/>
</dbReference>
<dbReference type="Pfam" id="PF00331">
    <property type="entry name" value="Glyco_hydro_10"/>
    <property type="match status" value="1"/>
</dbReference>
<evidence type="ECO:0000256" key="3">
    <source>
        <dbReference type="ARBA" id="ARBA00012590"/>
    </source>
</evidence>
<name>A0A3N4LVD6_9PEZI</name>
<reference evidence="11 12" key="1">
    <citation type="journal article" date="2018" name="Nat. Ecol. Evol.">
        <title>Pezizomycetes genomes reveal the molecular basis of ectomycorrhizal truffle lifestyle.</title>
        <authorList>
            <person name="Murat C."/>
            <person name="Payen T."/>
            <person name="Noel B."/>
            <person name="Kuo A."/>
            <person name="Morin E."/>
            <person name="Chen J."/>
            <person name="Kohler A."/>
            <person name="Krizsan K."/>
            <person name="Balestrini R."/>
            <person name="Da Silva C."/>
            <person name="Montanini B."/>
            <person name="Hainaut M."/>
            <person name="Levati E."/>
            <person name="Barry K.W."/>
            <person name="Belfiori B."/>
            <person name="Cichocki N."/>
            <person name="Clum A."/>
            <person name="Dockter R.B."/>
            <person name="Fauchery L."/>
            <person name="Guy J."/>
            <person name="Iotti M."/>
            <person name="Le Tacon F."/>
            <person name="Lindquist E.A."/>
            <person name="Lipzen A."/>
            <person name="Malagnac F."/>
            <person name="Mello A."/>
            <person name="Molinier V."/>
            <person name="Miyauchi S."/>
            <person name="Poulain J."/>
            <person name="Riccioni C."/>
            <person name="Rubini A."/>
            <person name="Sitrit Y."/>
            <person name="Splivallo R."/>
            <person name="Traeger S."/>
            <person name="Wang M."/>
            <person name="Zifcakova L."/>
            <person name="Wipf D."/>
            <person name="Zambonelli A."/>
            <person name="Paolocci F."/>
            <person name="Nowrousian M."/>
            <person name="Ottonello S."/>
            <person name="Baldrian P."/>
            <person name="Spatafora J.W."/>
            <person name="Henrissat B."/>
            <person name="Nagy L.G."/>
            <person name="Aury J.M."/>
            <person name="Wincker P."/>
            <person name="Grigoriev I.V."/>
            <person name="Bonfante P."/>
            <person name="Martin F.M."/>
        </authorList>
    </citation>
    <scope>NUCLEOTIDE SEQUENCE [LARGE SCALE GENOMIC DNA]</scope>
    <source>
        <strain evidence="11 12">ATCC MYA-4762</strain>
    </source>
</reference>
<keyword evidence="9" id="KW-0624">Polysaccharide degradation</keyword>
<evidence type="ECO:0000256" key="1">
    <source>
        <dbReference type="ARBA" id="ARBA00000681"/>
    </source>
</evidence>
<evidence type="ECO:0000256" key="6">
    <source>
        <dbReference type="ARBA" id="ARBA00022801"/>
    </source>
</evidence>
<accession>A0A3N4LVD6</accession>
<evidence type="ECO:0000256" key="9">
    <source>
        <dbReference type="ARBA" id="ARBA00023326"/>
    </source>
</evidence>
<keyword evidence="4" id="KW-0858">Xylan degradation</keyword>
<evidence type="ECO:0000256" key="4">
    <source>
        <dbReference type="ARBA" id="ARBA00022651"/>
    </source>
</evidence>
<sequence length="51" mass="5844">ENSIKWEATEPQPGVFNFAPADALVNWTLKNNKKIHGHTLVWRSQLAVWVT</sequence>
<comment type="similarity">
    <text evidence="2">Belongs to the glycosyl hydrolase 10 (cellulase F) family.</text>
</comment>